<accession>A0A8B0SXS7</accession>
<reference evidence="2" key="1">
    <citation type="submission" date="2020-01" db="EMBL/GenBank/DDBJ databases">
        <authorList>
            <person name="Qin S."/>
        </authorList>
    </citation>
    <scope>NUCLEOTIDE SEQUENCE</scope>
    <source>
        <strain evidence="2">CVir17-16-YZ6g</strain>
        <plasmid evidence="2">p17-15-vir-like</plasmid>
    </source>
</reference>
<proteinExistence type="predicted"/>
<sequence length="44" mass="5130">MTYSGNFCHRQMLKNIVELSHHHQQTMTRNNPPPPHISFPGMLT</sequence>
<protein>
    <submittedName>
        <fullName evidence="2">Uncharacterized protein</fullName>
    </submittedName>
</protein>
<geneLocation type="plasmid" evidence="2">
    <name>p17-15-vir-like</name>
</geneLocation>
<evidence type="ECO:0000313" key="2">
    <source>
        <dbReference type="EMBL" id="QTX13982.1"/>
    </source>
</evidence>
<keyword evidence="2" id="KW-0614">Plasmid</keyword>
<name>A0A8B0SXS7_KLEPN</name>
<evidence type="ECO:0000256" key="1">
    <source>
        <dbReference type="SAM" id="MobiDB-lite"/>
    </source>
</evidence>
<organism evidence="2">
    <name type="scientific">Klebsiella pneumoniae</name>
    <dbReference type="NCBI Taxonomy" id="573"/>
    <lineage>
        <taxon>Bacteria</taxon>
        <taxon>Pseudomonadati</taxon>
        <taxon>Pseudomonadota</taxon>
        <taxon>Gammaproteobacteria</taxon>
        <taxon>Enterobacterales</taxon>
        <taxon>Enterobacteriaceae</taxon>
        <taxon>Klebsiella/Raoultella group</taxon>
        <taxon>Klebsiella</taxon>
        <taxon>Klebsiella pneumoniae complex</taxon>
    </lineage>
</organism>
<feature type="region of interest" description="Disordered" evidence="1">
    <location>
        <begin position="21"/>
        <end position="44"/>
    </location>
</feature>
<dbReference type="EMBL" id="MN956836">
    <property type="protein sequence ID" value="QTX13982.1"/>
    <property type="molecule type" value="Genomic_DNA"/>
</dbReference>
<dbReference type="AlphaFoldDB" id="A0A8B0SXS7"/>